<dbReference type="InterPro" id="IPR006016">
    <property type="entry name" value="UspA"/>
</dbReference>
<dbReference type="PANTHER" id="PTHR46268:SF6">
    <property type="entry name" value="UNIVERSAL STRESS PROTEIN UP12"/>
    <property type="match status" value="1"/>
</dbReference>
<proteinExistence type="inferred from homology"/>
<dbReference type="CDD" id="cd00293">
    <property type="entry name" value="USP-like"/>
    <property type="match status" value="1"/>
</dbReference>
<dbReference type="Pfam" id="PF00582">
    <property type="entry name" value="Usp"/>
    <property type="match status" value="1"/>
</dbReference>
<keyword evidence="2" id="KW-0963">Cytoplasm</keyword>
<feature type="domain" description="UspA" evidence="3">
    <location>
        <begin position="1"/>
        <end position="151"/>
    </location>
</feature>
<protein>
    <recommendedName>
        <fullName evidence="2">Universal stress protein</fullName>
    </recommendedName>
</protein>
<dbReference type="EMBL" id="VYQF01000008">
    <property type="protein sequence ID" value="KAA9036349.1"/>
    <property type="molecule type" value="Genomic_DNA"/>
</dbReference>
<keyword evidence="5" id="KW-1185">Reference proteome</keyword>
<dbReference type="GO" id="GO:0005737">
    <property type="term" value="C:cytoplasm"/>
    <property type="evidence" value="ECO:0007669"/>
    <property type="project" value="UniProtKB-SubCell"/>
</dbReference>
<dbReference type="AlphaFoldDB" id="A0A5J5IE55"/>
<comment type="subcellular location">
    <subcellularLocation>
        <location evidence="2">Cytoplasm</location>
    </subcellularLocation>
</comment>
<comment type="similarity">
    <text evidence="1 2">Belongs to the universal stress protein A family.</text>
</comment>
<dbReference type="PRINTS" id="PR01438">
    <property type="entry name" value="UNVRSLSTRESS"/>
</dbReference>
<reference evidence="4 5" key="1">
    <citation type="submission" date="2019-09" db="EMBL/GenBank/DDBJ databases">
        <title>Draft genome sequence of Ginsengibacter sp. BR5-29.</title>
        <authorList>
            <person name="Im W.-T."/>
        </authorList>
    </citation>
    <scope>NUCLEOTIDE SEQUENCE [LARGE SCALE GENOMIC DNA]</scope>
    <source>
        <strain evidence="4 5">BR5-29</strain>
    </source>
</reference>
<evidence type="ECO:0000313" key="5">
    <source>
        <dbReference type="Proteomes" id="UP000326903"/>
    </source>
</evidence>
<dbReference type="InterPro" id="IPR006015">
    <property type="entry name" value="Universal_stress_UspA"/>
</dbReference>
<comment type="caution">
    <text evidence="4">The sequence shown here is derived from an EMBL/GenBank/DDBJ whole genome shotgun (WGS) entry which is preliminary data.</text>
</comment>
<dbReference type="PIRSF" id="PIRSF006276">
    <property type="entry name" value="UspA"/>
    <property type="match status" value="1"/>
</dbReference>
<evidence type="ECO:0000259" key="3">
    <source>
        <dbReference type="Pfam" id="PF00582"/>
    </source>
</evidence>
<gene>
    <name evidence="4" type="ORF">FW778_19140</name>
</gene>
<dbReference type="Gene3D" id="3.40.50.620">
    <property type="entry name" value="HUPs"/>
    <property type="match status" value="1"/>
</dbReference>
<evidence type="ECO:0000256" key="2">
    <source>
        <dbReference type="PIRNR" id="PIRNR006276"/>
    </source>
</evidence>
<name>A0A5J5IE55_9BACT</name>
<dbReference type="InterPro" id="IPR014729">
    <property type="entry name" value="Rossmann-like_a/b/a_fold"/>
</dbReference>
<dbReference type="SUPFAM" id="SSF52402">
    <property type="entry name" value="Adenine nucleotide alpha hydrolases-like"/>
    <property type="match status" value="1"/>
</dbReference>
<dbReference type="Proteomes" id="UP000326903">
    <property type="component" value="Unassembled WGS sequence"/>
</dbReference>
<evidence type="ECO:0000256" key="1">
    <source>
        <dbReference type="ARBA" id="ARBA00008791"/>
    </source>
</evidence>
<sequence>MKKVLIALDYDPPAQKIAETGYALAKDLQAEVVLLHVVAEAFYYTSSNYSPIMGYEGFNNLDIVAMANVGELRNAAGDYLNKTKQHLNDSSIQTIVKEGDFAGGILEAAKEVNADVIVMGSHGRHGLDKVLLGSVAEQVLHKSEIPMFIIPTKKMDK</sequence>
<evidence type="ECO:0000313" key="4">
    <source>
        <dbReference type="EMBL" id="KAA9036349.1"/>
    </source>
</evidence>
<dbReference type="RefSeq" id="WP_150416472.1">
    <property type="nucleotide sequence ID" value="NZ_VYQF01000008.1"/>
</dbReference>
<dbReference type="PANTHER" id="PTHR46268">
    <property type="entry name" value="STRESS RESPONSE PROTEIN NHAX"/>
    <property type="match status" value="1"/>
</dbReference>
<accession>A0A5J5IE55</accession>
<organism evidence="4 5">
    <name type="scientific">Ginsengibacter hankyongi</name>
    <dbReference type="NCBI Taxonomy" id="2607284"/>
    <lineage>
        <taxon>Bacteria</taxon>
        <taxon>Pseudomonadati</taxon>
        <taxon>Bacteroidota</taxon>
        <taxon>Chitinophagia</taxon>
        <taxon>Chitinophagales</taxon>
        <taxon>Chitinophagaceae</taxon>
        <taxon>Ginsengibacter</taxon>
    </lineage>
</organism>